<sequence>MDTHKNYHFIPLDATNHNQSTLMVKNHKALLVHTSEPFTVFEISQPEIVSLYREYLLQLAARVGYAGINRSQIKSRLKELIRELRN</sequence>
<dbReference type="eggNOG" id="COG2197">
    <property type="taxonomic scope" value="Bacteria"/>
</dbReference>
<dbReference type="EMBL" id="ADKX01000033">
    <property type="protein sequence ID" value="EFW04732.1"/>
    <property type="molecule type" value="Genomic_DNA"/>
</dbReference>
<name>E7GAR6_9FIRM</name>
<comment type="caution">
    <text evidence="1">The sequence shown here is derived from an EMBL/GenBank/DDBJ whole genome shotgun (WGS) entry which is preliminary data.</text>
</comment>
<accession>E7GAR6</accession>
<keyword evidence="2" id="KW-1185">Reference proteome</keyword>
<evidence type="ECO:0000313" key="1">
    <source>
        <dbReference type="EMBL" id="EFW04732.1"/>
    </source>
</evidence>
<dbReference type="OrthoDB" id="2738at2"/>
<dbReference type="RefSeq" id="WP_008788958.1">
    <property type="nucleotide sequence ID" value="NZ_AKCB01000001.1"/>
</dbReference>
<evidence type="ECO:0000313" key="2">
    <source>
        <dbReference type="Proteomes" id="UP000003157"/>
    </source>
</evidence>
<protein>
    <submittedName>
        <fullName evidence="1">Uncharacterized protein</fullName>
    </submittedName>
</protein>
<dbReference type="HOGENOM" id="CLU_2492526_0_0_9"/>
<dbReference type="Proteomes" id="UP000003157">
    <property type="component" value="Unassembled WGS sequence"/>
</dbReference>
<dbReference type="STRING" id="100884.GCA_000269565_01952"/>
<dbReference type="AlphaFoldDB" id="E7GAR6"/>
<proteinExistence type="predicted"/>
<organism evidence="1 2">
    <name type="scientific">Coprobacillus cateniformis</name>
    <dbReference type="NCBI Taxonomy" id="100884"/>
    <lineage>
        <taxon>Bacteria</taxon>
        <taxon>Bacillati</taxon>
        <taxon>Bacillota</taxon>
        <taxon>Erysipelotrichia</taxon>
        <taxon>Erysipelotrichales</taxon>
        <taxon>Coprobacillaceae</taxon>
        <taxon>Coprobacillus</taxon>
    </lineage>
</organism>
<dbReference type="GeneID" id="78231746"/>
<reference evidence="1 2" key="1">
    <citation type="submission" date="2010-12" db="EMBL/GenBank/DDBJ databases">
        <title>The Genome Sequence of Coprobacillus sp. strain 29_1.</title>
        <authorList>
            <consortium name="The Broad Institute Genome Sequencing Platform"/>
            <person name="Earl A."/>
            <person name="Ward D."/>
            <person name="Feldgarden M."/>
            <person name="Gevers D."/>
            <person name="Daigneault M."/>
            <person name="Sibley C.D."/>
            <person name="White A."/>
            <person name="Strauss J."/>
            <person name="Allen-Vercoe E."/>
            <person name="Young S.K."/>
            <person name="Zeng Q."/>
            <person name="Gargeya S."/>
            <person name="Fitzgerald M."/>
            <person name="Haas B."/>
            <person name="Abouelleil A."/>
            <person name="Alvarado L."/>
            <person name="Arachchi H.M."/>
            <person name="Berlin A."/>
            <person name="Brown A."/>
            <person name="Chapman S.B."/>
            <person name="Chen Z."/>
            <person name="Dunbar C."/>
            <person name="Freedman E."/>
            <person name="Gearin G."/>
            <person name="Gellesch M."/>
            <person name="Goldberg J."/>
            <person name="Griggs A."/>
            <person name="Gujja S."/>
            <person name="Heilman E."/>
            <person name="Heiman D."/>
            <person name="Howarth C."/>
            <person name="Larson L."/>
            <person name="Lui A."/>
            <person name="MacDonald P.J.P."/>
            <person name="Mehta T."/>
            <person name="Montmayeur A."/>
            <person name="Murphy C."/>
            <person name="Neiman D."/>
            <person name="Pearson M."/>
            <person name="Priest M."/>
            <person name="Roberts A."/>
            <person name="Saif S."/>
            <person name="Shea T."/>
            <person name="Shenoy N."/>
            <person name="Sisk P."/>
            <person name="Stolte C."/>
            <person name="Sykes S."/>
            <person name="White J."/>
            <person name="Yandava C."/>
            <person name="Nusbaum C."/>
            <person name="Birren B."/>
        </authorList>
    </citation>
    <scope>NUCLEOTIDE SEQUENCE [LARGE SCALE GENOMIC DNA]</scope>
    <source>
        <strain evidence="1 2">29_1</strain>
    </source>
</reference>
<gene>
    <name evidence="1" type="ORF">HMPREF9488_01856</name>
</gene>